<evidence type="ECO:0000256" key="1">
    <source>
        <dbReference type="SAM" id="SignalP"/>
    </source>
</evidence>
<keyword evidence="1" id="KW-0732">Signal</keyword>
<reference evidence="3" key="1">
    <citation type="submission" date="2022-01" db="EMBL/GenBank/DDBJ databases">
        <authorList>
            <person name="Criscuolo A."/>
        </authorList>
    </citation>
    <scope>NUCLEOTIDE SEQUENCE</scope>
    <source>
        <strain evidence="3">CIP111891</strain>
    </source>
</reference>
<gene>
    <name evidence="3" type="ORF">PAECIP111891_02789</name>
</gene>
<dbReference type="Pfam" id="PF13629">
    <property type="entry name" value="T2SS-T3SS_pil_N"/>
    <property type="match status" value="1"/>
</dbReference>
<dbReference type="PROSITE" id="PS51272">
    <property type="entry name" value="SLH"/>
    <property type="match status" value="2"/>
</dbReference>
<proteinExistence type="predicted"/>
<dbReference type="RefSeq" id="WP_236287921.1">
    <property type="nucleotide sequence ID" value="NZ_CAKMMW010000007.1"/>
</dbReference>
<feature type="domain" description="SLH" evidence="2">
    <location>
        <begin position="36"/>
        <end position="98"/>
    </location>
</feature>
<dbReference type="Pfam" id="PF00395">
    <property type="entry name" value="SLH"/>
    <property type="match status" value="2"/>
</dbReference>
<keyword evidence="4" id="KW-1185">Reference proteome</keyword>
<evidence type="ECO:0000313" key="3">
    <source>
        <dbReference type="EMBL" id="CAH1206098.1"/>
    </source>
</evidence>
<feature type="signal peptide" evidence="1">
    <location>
        <begin position="1"/>
        <end position="31"/>
    </location>
</feature>
<evidence type="ECO:0000259" key="2">
    <source>
        <dbReference type="PROSITE" id="PS51272"/>
    </source>
</evidence>
<evidence type="ECO:0000313" key="4">
    <source>
        <dbReference type="Proteomes" id="UP000838821"/>
    </source>
</evidence>
<dbReference type="Proteomes" id="UP000838821">
    <property type="component" value="Unassembled WGS sequence"/>
</dbReference>
<organism evidence="3 4">
    <name type="scientific">Paenibacillus allorhizoplanae</name>
    <dbReference type="NCBI Taxonomy" id="2905648"/>
    <lineage>
        <taxon>Bacteria</taxon>
        <taxon>Bacillati</taxon>
        <taxon>Bacillota</taxon>
        <taxon>Bacilli</taxon>
        <taxon>Bacillales</taxon>
        <taxon>Paenibacillaceae</taxon>
        <taxon>Paenibacillus</taxon>
    </lineage>
</organism>
<feature type="chain" id="PRO_5045984706" description="SLH domain-containing protein" evidence="1">
    <location>
        <begin position="32"/>
        <end position="455"/>
    </location>
</feature>
<name>A0ABM9C9X9_9BACL</name>
<sequence>MTFNKKLTLISTTAMAFSLFASLTLVQPASAAVKTSADFTDLAGSNAALKTKIDRMIADGIFEGVSGTTFGISQNMTRAQFAKVATKIYNIPVDLTINVSSFTDVHADDAANGWAIPYIEAAKKAGLIDGVTNTTFQPSESVTAAQLDTVLLKGLGKTVSMASSPWYTDAVKQATALGIHPTNKAGDQAATREDLVVSSYGAQDAFNAQKPPVVTPSNPSNVSVVGDYHLGSVIDSGLTSSATGTITKTIAEDPTLSKFAKEIKIKLTNSAGEEIATPGIVQSVVSLDPSIAKVGLTSDHHAYVLGNKPGTTDVSLIVQVGNGEAKQLHVSVTVESTSVSVKTLTAGETSITEPMDVSDIVYKANFNAYTAMDLTATDNYGNKYEDLDILNYNFALGTLFITKDVQGEAGSTVGSVSVDPDGTVHVTGNVTSFELTAVSASGVKVTSYVTLTTSR</sequence>
<feature type="domain" description="SLH" evidence="2">
    <location>
        <begin position="99"/>
        <end position="165"/>
    </location>
</feature>
<dbReference type="InterPro" id="IPR032789">
    <property type="entry name" value="T2SS-T3SS_pil_N"/>
</dbReference>
<protein>
    <recommendedName>
        <fullName evidence="2">SLH domain-containing protein</fullName>
    </recommendedName>
</protein>
<accession>A0ABM9C9X9</accession>
<dbReference type="InterPro" id="IPR001119">
    <property type="entry name" value="SLH_dom"/>
</dbReference>
<comment type="caution">
    <text evidence="3">The sequence shown here is derived from an EMBL/GenBank/DDBJ whole genome shotgun (WGS) entry which is preliminary data.</text>
</comment>
<dbReference type="EMBL" id="CAKMMW010000007">
    <property type="protein sequence ID" value="CAH1206098.1"/>
    <property type="molecule type" value="Genomic_DNA"/>
</dbReference>